<organism evidence="1 2">
    <name type="scientific">Bacteroides fragilis str. 3998T(B)3</name>
    <dbReference type="NCBI Taxonomy" id="1339316"/>
    <lineage>
        <taxon>Bacteria</taxon>
        <taxon>Pseudomonadati</taxon>
        <taxon>Bacteroidota</taxon>
        <taxon>Bacteroidia</taxon>
        <taxon>Bacteroidales</taxon>
        <taxon>Bacteroidaceae</taxon>
        <taxon>Bacteroides</taxon>
    </lineage>
</organism>
<accession>A0A015U372</accession>
<evidence type="ECO:0000313" key="2">
    <source>
        <dbReference type="Proteomes" id="UP000020773"/>
    </source>
</evidence>
<comment type="caution">
    <text evidence="1">The sequence shown here is derived from an EMBL/GenBank/DDBJ whole genome shotgun (WGS) entry which is preliminary data.</text>
</comment>
<dbReference type="Proteomes" id="UP000020773">
    <property type="component" value="Unassembled WGS sequence"/>
</dbReference>
<evidence type="ECO:0000313" key="1">
    <source>
        <dbReference type="EMBL" id="EXY91144.1"/>
    </source>
</evidence>
<dbReference type="AlphaFoldDB" id="A0A015U372"/>
<gene>
    <name evidence="1" type="ORF">M125_2141</name>
</gene>
<reference evidence="1 2" key="1">
    <citation type="submission" date="2014-02" db="EMBL/GenBank/DDBJ databases">
        <authorList>
            <person name="Sears C."/>
            <person name="Carroll K."/>
            <person name="Sack B.R."/>
            <person name="Qadri F."/>
            <person name="Myers L.L."/>
            <person name="Chung G.-T."/>
            <person name="Escheverria P."/>
            <person name="Fraser C.M."/>
            <person name="Sadzewicz L."/>
            <person name="Shefchek K.A."/>
            <person name="Tallon L."/>
            <person name="Das S.P."/>
            <person name="Daugherty S."/>
            <person name="Mongodin E.F."/>
        </authorList>
    </citation>
    <scope>NUCLEOTIDE SEQUENCE [LARGE SCALE GENOMIC DNA]</scope>
    <source>
        <strain evidence="2">3998T(B)3</strain>
    </source>
</reference>
<name>A0A015U372_BACFG</name>
<protein>
    <submittedName>
        <fullName evidence="1">Uncharacterized protein</fullName>
    </submittedName>
</protein>
<sequence length="37" mass="4083">MQKTSCAEEKAGLCPDKQMRLRMSIKSDTRPCTGIPA</sequence>
<dbReference type="PATRIC" id="fig|1339316.3.peg.2057"/>
<dbReference type="EMBL" id="JGDB01000080">
    <property type="protein sequence ID" value="EXY91144.1"/>
    <property type="molecule type" value="Genomic_DNA"/>
</dbReference>
<proteinExistence type="predicted"/>